<proteinExistence type="inferred from homology"/>
<evidence type="ECO:0000256" key="5">
    <source>
        <dbReference type="ARBA" id="ARBA00022840"/>
    </source>
</evidence>
<reference evidence="7 8" key="1">
    <citation type="submission" date="2021-01" db="EMBL/GenBank/DDBJ databases">
        <authorList>
            <person name="Ruan W."/>
            <person name="Khan S.A."/>
            <person name="Jeon C.O."/>
        </authorList>
    </citation>
    <scope>NUCLEOTIDE SEQUENCE [LARGE SCALE GENOMIC DNA]</scope>
    <source>
        <strain evidence="7 8">R798</strain>
    </source>
</reference>
<comment type="caution">
    <text evidence="7">The sequence shown here is derived from an EMBL/GenBank/DDBJ whole genome shotgun (WGS) entry which is preliminary data.</text>
</comment>
<dbReference type="EMBL" id="JAFBIL020000004">
    <property type="protein sequence ID" value="MBZ2208036.1"/>
    <property type="molecule type" value="Genomic_DNA"/>
</dbReference>
<keyword evidence="4" id="KW-0418">Kinase</keyword>
<evidence type="ECO:0000256" key="3">
    <source>
        <dbReference type="ARBA" id="ARBA00022741"/>
    </source>
</evidence>
<keyword evidence="3" id="KW-0547">Nucleotide-binding</keyword>
<dbReference type="InterPro" id="IPR011611">
    <property type="entry name" value="PfkB_dom"/>
</dbReference>
<organism evidence="7 8">
    <name type="scientific">Massilia soli</name>
    <dbReference type="NCBI Taxonomy" id="2792854"/>
    <lineage>
        <taxon>Bacteria</taxon>
        <taxon>Pseudomonadati</taxon>
        <taxon>Pseudomonadota</taxon>
        <taxon>Betaproteobacteria</taxon>
        <taxon>Burkholderiales</taxon>
        <taxon>Oxalobacteraceae</taxon>
        <taxon>Telluria group</taxon>
        <taxon>Massilia</taxon>
    </lineage>
</organism>
<dbReference type="SUPFAM" id="SSF53613">
    <property type="entry name" value="Ribokinase-like"/>
    <property type="match status" value="1"/>
</dbReference>
<sequence length="307" mass="32881">MTTVVFGEALVDDFGGDQVVGGAPFNVARHLAAFMEPQLMVTRVGSDRNGNLVQAEFERFAMSARGLQIDPIEETGRVIVERGADGHRFIILPDQAYDFIEAGAALAAAREVEPAAFYFGTLAQRADPSREALFALLGAATATRFLDLNLRTGQCGGDCIERSLSAADIVKVNEEELQVLFAQCLGIADTAEAMAMEAVHAACAALVRKFRLEALLVTLGHRGSVYFGADGDVIANRDTPAPPFVIDTVGAGDAFSAIFLLGRARGWPLAQTLARANEFAGAVCAIPGAIPRDMDFYDRWVARWRAA</sequence>
<dbReference type="PANTHER" id="PTHR43085">
    <property type="entry name" value="HEXOKINASE FAMILY MEMBER"/>
    <property type="match status" value="1"/>
</dbReference>
<dbReference type="RefSeq" id="WP_223468511.1">
    <property type="nucleotide sequence ID" value="NZ_JAFBIL020000004.1"/>
</dbReference>
<dbReference type="Pfam" id="PF00294">
    <property type="entry name" value="PfkB"/>
    <property type="match status" value="1"/>
</dbReference>
<keyword evidence="8" id="KW-1185">Reference proteome</keyword>
<feature type="domain" description="Carbohydrate kinase PfkB" evidence="6">
    <location>
        <begin position="18"/>
        <end position="290"/>
    </location>
</feature>
<comment type="similarity">
    <text evidence="1">Belongs to the carbohydrate kinase PfkB family.</text>
</comment>
<dbReference type="InterPro" id="IPR029056">
    <property type="entry name" value="Ribokinase-like"/>
</dbReference>
<keyword evidence="5" id="KW-0067">ATP-binding</keyword>
<dbReference type="InterPro" id="IPR050306">
    <property type="entry name" value="PfkB_Carbo_kinase"/>
</dbReference>
<name>A0ABS7SQ01_9BURK</name>
<evidence type="ECO:0000256" key="1">
    <source>
        <dbReference type="ARBA" id="ARBA00010688"/>
    </source>
</evidence>
<dbReference type="Proteomes" id="UP000809349">
    <property type="component" value="Unassembled WGS sequence"/>
</dbReference>
<evidence type="ECO:0000259" key="6">
    <source>
        <dbReference type="Pfam" id="PF00294"/>
    </source>
</evidence>
<dbReference type="Gene3D" id="3.40.1190.20">
    <property type="match status" value="1"/>
</dbReference>
<protein>
    <submittedName>
        <fullName evidence="7">Fructokinase</fullName>
    </submittedName>
</protein>
<reference evidence="7 8" key="2">
    <citation type="submission" date="2021-08" db="EMBL/GenBank/DDBJ databases">
        <title>Massilia sp. R798.</title>
        <authorList>
            <person name="Baek J.H."/>
            <person name="Jung H.S."/>
            <person name="Kim K.R."/>
            <person name="Jeon C.O."/>
        </authorList>
    </citation>
    <scope>NUCLEOTIDE SEQUENCE [LARGE SCALE GENOMIC DNA]</scope>
    <source>
        <strain evidence="7 8">R798</strain>
    </source>
</reference>
<accession>A0ABS7SQ01</accession>
<evidence type="ECO:0000313" key="8">
    <source>
        <dbReference type="Proteomes" id="UP000809349"/>
    </source>
</evidence>
<keyword evidence="2" id="KW-0808">Transferase</keyword>
<dbReference type="PANTHER" id="PTHR43085:SF1">
    <property type="entry name" value="PSEUDOURIDINE KINASE-RELATED"/>
    <property type="match status" value="1"/>
</dbReference>
<evidence type="ECO:0000256" key="2">
    <source>
        <dbReference type="ARBA" id="ARBA00022679"/>
    </source>
</evidence>
<gene>
    <name evidence="7" type="ORF">I4X03_012265</name>
</gene>
<evidence type="ECO:0000256" key="4">
    <source>
        <dbReference type="ARBA" id="ARBA00022777"/>
    </source>
</evidence>
<evidence type="ECO:0000313" key="7">
    <source>
        <dbReference type="EMBL" id="MBZ2208036.1"/>
    </source>
</evidence>